<evidence type="ECO:0000256" key="18">
    <source>
        <dbReference type="SAM" id="MobiDB-lite"/>
    </source>
</evidence>
<dbReference type="InterPro" id="IPR001584">
    <property type="entry name" value="Integrase_cat-core"/>
</dbReference>
<evidence type="ECO:0000256" key="14">
    <source>
        <dbReference type="ARBA" id="ARBA00022932"/>
    </source>
</evidence>
<dbReference type="InterPro" id="IPR025724">
    <property type="entry name" value="GAG-pre-integrase_dom"/>
</dbReference>
<keyword evidence="14" id="KW-0548">Nucleotidyltransferase</keyword>
<keyword evidence="2" id="KW-1188">Viral release from host cell</keyword>
<dbReference type="InterPro" id="IPR043502">
    <property type="entry name" value="DNA/RNA_pol_sf"/>
</dbReference>
<evidence type="ECO:0000256" key="10">
    <source>
        <dbReference type="ARBA" id="ARBA00022840"/>
    </source>
</evidence>
<feature type="region of interest" description="Disordered" evidence="18">
    <location>
        <begin position="562"/>
        <end position="594"/>
    </location>
</feature>
<dbReference type="GO" id="GO:0005524">
    <property type="term" value="F:ATP binding"/>
    <property type="evidence" value="ECO:0007669"/>
    <property type="project" value="UniProtKB-KW"/>
</dbReference>
<dbReference type="GO" id="GO:0004519">
    <property type="term" value="F:endonuclease activity"/>
    <property type="evidence" value="ECO:0007669"/>
    <property type="project" value="UniProtKB-KW"/>
</dbReference>
<dbReference type="Pfam" id="PF25597">
    <property type="entry name" value="SH3_retrovirus"/>
    <property type="match status" value="1"/>
</dbReference>
<dbReference type="Proteomes" id="UP001152484">
    <property type="component" value="Unassembled WGS sequence"/>
</dbReference>
<keyword evidence="5" id="KW-0479">Metal-binding</keyword>
<dbReference type="EMBL" id="CAMAPE010000014">
    <property type="protein sequence ID" value="CAH9081524.1"/>
    <property type="molecule type" value="Genomic_DNA"/>
</dbReference>
<dbReference type="Pfam" id="PF22936">
    <property type="entry name" value="Pol_BBD"/>
    <property type="match status" value="1"/>
</dbReference>
<keyword evidence="9" id="KW-0378">Hydrolase</keyword>
<dbReference type="InterPro" id="IPR039537">
    <property type="entry name" value="Retrotran_Ty1/copia-like"/>
</dbReference>
<keyword evidence="14" id="KW-0239">DNA-directed DNA polymerase</keyword>
<keyword evidence="16" id="KW-0233">DNA recombination</keyword>
<keyword evidence="21" id="KW-1185">Reference proteome</keyword>
<evidence type="ECO:0000256" key="2">
    <source>
        <dbReference type="ARBA" id="ARBA00022612"/>
    </source>
</evidence>
<comment type="function">
    <text evidence="1">The aspartyl protease (PR) mediates the proteolytic cleavages of the Gag and Gag-Pol polyproteins after assembly of the VLP.</text>
</comment>
<dbReference type="AlphaFoldDB" id="A0A9P0Z023"/>
<reference evidence="20" key="1">
    <citation type="submission" date="2022-07" db="EMBL/GenBank/DDBJ databases">
        <authorList>
            <person name="Macas J."/>
            <person name="Novak P."/>
            <person name="Neumann P."/>
        </authorList>
    </citation>
    <scope>NUCLEOTIDE SEQUENCE</scope>
</reference>
<dbReference type="GO" id="GO:0004190">
    <property type="term" value="F:aspartic-type endopeptidase activity"/>
    <property type="evidence" value="ECO:0007669"/>
    <property type="project" value="UniProtKB-KW"/>
</dbReference>
<dbReference type="GO" id="GO:0006310">
    <property type="term" value="P:DNA recombination"/>
    <property type="evidence" value="ECO:0007669"/>
    <property type="project" value="UniProtKB-KW"/>
</dbReference>
<dbReference type="GO" id="GO:0003676">
    <property type="term" value="F:nucleic acid binding"/>
    <property type="evidence" value="ECO:0007669"/>
    <property type="project" value="InterPro"/>
</dbReference>
<dbReference type="GO" id="GO:0003964">
    <property type="term" value="F:RNA-directed DNA polymerase activity"/>
    <property type="evidence" value="ECO:0007669"/>
    <property type="project" value="UniProtKB-KW"/>
</dbReference>
<feature type="compositionally biased region" description="Low complexity" evidence="18">
    <location>
        <begin position="577"/>
        <end position="592"/>
    </location>
</feature>
<dbReference type="PROSITE" id="PS50994">
    <property type="entry name" value="INTEGRASE"/>
    <property type="match status" value="1"/>
</dbReference>
<keyword evidence="17" id="KW-0511">Multifunctional enzyme</keyword>
<evidence type="ECO:0000256" key="4">
    <source>
        <dbReference type="ARBA" id="ARBA00022722"/>
    </source>
</evidence>
<evidence type="ECO:0000256" key="8">
    <source>
        <dbReference type="ARBA" id="ARBA00022759"/>
    </source>
</evidence>
<dbReference type="InterPro" id="IPR036397">
    <property type="entry name" value="RNaseH_sf"/>
</dbReference>
<keyword evidence="12" id="KW-0229">DNA integration</keyword>
<feature type="compositionally biased region" description="Polar residues" evidence="18">
    <location>
        <begin position="7"/>
        <end position="16"/>
    </location>
</feature>
<sequence>MAFQAKGDSSNNERAQSSSRGRGRGQRGGSRGGSRGGFRGGHRGGRGRGQHNEGRKEYTKTNSKAPLKCYYCNKPGHKEAVCWKKSEDEGKQEQKSNYAEQENLFLAQHSCDNSSSQVWYVDSGCSNHMTSSKCIFMDLDDSKRSTVRLGDGKHLTVEGLGTISLQTEQGKTKLLHNVQYVPELTHNLLSVGQLLSGGYSVIFEMNMCVIKDKKSGETLIRILMGKNKVFPLDLTGSGSQALVVRGEENAKLWHLRYGHLNLHSLKLLSTKEFVHGLPSIGSLEFCEGCVYGKQAHLPFPKDRARRAGECLQLVHADLCGPMQTESLGGSKYFLLFTDDYSRMSWVYFQKAKSESFENFRKCKALVEKQSGKVLKALRTDRRGEFISNEFTHFCDEHGIRRELTTPYTPQQNGVAERKNRTVVEMARSMMKARQLPNQFWSEAVATAVYLLNISPTKAVQDATPFEVWRLKKPTVSHLKIFGCIAYTLVNLRTKLDDKTEKCIFVGYSVQSKAYRLYNPLIGKIIIVRNVIFDEDSSWEWNPETQHVENPQRIVTLEGSEEEIATTQPNSPATTYGSSVYSSSQGSTSSSESPPARVRSLIDIYESCDFALVATEPTDYEEAAAQSEWKEAMEAEITSIVKNETWELVSLPQGKNAIGLKWVFRNKYNPDGSISKHKARLVVKGYAQQEGVDYEETFSPVARFETVRVVLALAAQWKLPVYQLDVKSAFLNGELLEEVFVEQPEGFVKKGEERKVYKLKKALYALKQAPRAWYNKIDSFFLSKGFNKSENEPTLYVKKQGTNDFIIVCLYVDDIIYFSSSQYMLESFKRSMKQEFEMTDLGILQYFLGLEIKQGKDGIFLCQKKYAKDLLQRFHMEKCEIARTPMNTNEKLQKNDRTESAYERMYRGLIGGLIYLTHTRTDISFSVSVVSRYMHCPTKQHFGAAKRILKYIAGTLDYGLWYGSVKDFKLRGYTDNDWAGCVDDRKSTSSSVFDLGTGAITWSSKKKDTVALSSSEAEYIAAGAAAKQALWLKKLLGDLGYEHEEEPDIWCDNKSTIAMTKNPAFHARTKHIDVQYHFIRQLVAQEKISLQFCRTNFQSADLFTKALNQANHFYFMEKIGMSKLGSRGGVKSDQA</sequence>
<keyword evidence="4" id="KW-0540">Nuclease</keyword>
<dbReference type="Gene3D" id="3.30.420.10">
    <property type="entry name" value="Ribonuclease H-like superfamily/Ribonuclease H"/>
    <property type="match status" value="1"/>
</dbReference>
<dbReference type="GO" id="GO:0003887">
    <property type="term" value="F:DNA-directed DNA polymerase activity"/>
    <property type="evidence" value="ECO:0007669"/>
    <property type="project" value="UniProtKB-KW"/>
</dbReference>
<evidence type="ECO:0000259" key="19">
    <source>
        <dbReference type="PROSITE" id="PS50994"/>
    </source>
</evidence>
<dbReference type="InterPro" id="IPR057670">
    <property type="entry name" value="SH3_retrovirus"/>
</dbReference>
<keyword evidence="6" id="KW-0547">Nucleotide-binding</keyword>
<feature type="domain" description="Integrase catalytic" evidence="19">
    <location>
        <begin position="294"/>
        <end position="472"/>
    </location>
</feature>
<dbReference type="InterPro" id="IPR012337">
    <property type="entry name" value="RNaseH-like_sf"/>
</dbReference>
<keyword evidence="8" id="KW-0255">Endonuclease</keyword>
<evidence type="ECO:0000313" key="21">
    <source>
        <dbReference type="Proteomes" id="UP001152484"/>
    </source>
</evidence>
<evidence type="ECO:0000256" key="7">
    <source>
        <dbReference type="ARBA" id="ARBA00022750"/>
    </source>
</evidence>
<evidence type="ECO:0000256" key="12">
    <source>
        <dbReference type="ARBA" id="ARBA00022908"/>
    </source>
</evidence>
<keyword evidence="14" id="KW-0808">Transferase</keyword>
<evidence type="ECO:0000256" key="15">
    <source>
        <dbReference type="ARBA" id="ARBA00023113"/>
    </source>
</evidence>
<evidence type="ECO:0000256" key="5">
    <source>
        <dbReference type="ARBA" id="ARBA00022723"/>
    </source>
</evidence>
<keyword evidence="3" id="KW-0645">Protease</keyword>
<evidence type="ECO:0000256" key="17">
    <source>
        <dbReference type="ARBA" id="ARBA00023268"/>
    </source>
</evidence>
<keyword evidence="11" id="KW-0460">Magnesium</keyword>
<evidence type="ECO:0000256" key="1">
    <source>
        <dbReference type="ARBA" id="ARBA00002180"/>
    </source>
</evidence>
<accession>A0A9P0Z023</accession>
<keyword evidence="13" id="KW-0695">RNA-directed DNA polymerase</keyword>
<dbReference type="InterPro" id="IPR013103">
    <property type="entry name" value="RVT_2"/>
</dbReference>
<dbReference type="InterPro" id="IPR054722">
    <property type="entry name" value="PolX-like_BBD"/>
</dbReference>
<dbReference type="PANTHER" id="PTHR42648">
    <property type="entry name" value="TRANSPOSASE, PUTATIVE-RELATED"/>
    <property type="match status" value="1"/>
</dbReference>
<dbReference type="SUPFAM" id="SSF53098">
    <property type="entry name" value="Ribonuclease H-like"/>
    <property type="match status" value="1"/>
</dbReference>
<dbReference type="GO" id="GO:0006508">
    <property type="term" value="P:proteolysis"/>
    <property type="evidence" value="ECO:0007669"/>
    <property type="project" value="UniProtKB-KW"/>
</dbReference>
<dbReference type="Pfam" id="PF13976">
    <property type="entry name" value="gag_pre-integrs"/>
    <property type="match status" value="1"/>
</dbReference>
<dbReference type="CDD" id="cd09272">
    <property type="entry name" value="RNase_HI_RT_Ty1"/>
    <property type="match status" value="1"/>
</dbReference>
<evidence type="ECO:0000256" key="11">
    <source>
        <dbReference type="ARBA" id="ARBA00022842"/>
    </source>
</evidence>
<feature type="compositionally biased region" description="Polar residues" evidence="18">
    <location>
        <begin position="564"/>
        <end position="576"/>
    </location>
</feature>
<name>A0A9P0Z023_CUSEU</name>
<proteinExistence type="predicted"/>
<keyword evidence="15" id="KW-0917">Virion maturation</keyword>
<evidence type="ECO:0000256" key="13">
    <source>
        <dbReference type="ARBA" id="ARBA00022918"/>
    </source>
</evidence>
<dbReference type="Pfam" id="PF00665">
    <property type="entry name" value="rve"/>
    <property type="match status" value="1"/>
</dbReference>
<evidence type="ECO:0000313" key="20">
    <source>
        <dbReference type="EMBL" id="CAH9081524.1"/>
    </source>
</evidence>
<feature type="region of interest" description="Disordered" evidence="18">
    <location>
        <begin position="1"/>
        <end position="60"/>
    </location>
</feature>
<feature type="compositionally biased region" description="Basic and acidic residues" evidence="18">
    <location>
        <begin position="50"/>
        <end position="59"/>
    </location>
</feature>
<evidence type="ECO:0000256" key="9">
    <source>
        <dbReference type="ARBA" id="ARBA00022801"/>
    </source>
</evidence>
<comment type="caution">
    <text evidence="20">The sequence shown here is derived from an EMBL/GenBank/DDBJ whole genome shotgun (WGS) entry which is preliminary data.</text>
</comment>
<evidence type="ECO:0000256" key="3">
    <source>
        <dbReference type="ARBA" id="ARBA00022670"/>
    </source>
</evidence>
<dbReference type="GO" id="GO:0015074">
    <property type="term" value="P:DNA integration"/>
    <property type="evidence" value="ECO:0007669"/>
    <property type="project" value="UniProtKB-KW"/>
</dbReference>
<keyword evidence="7" id="KW-0064">Aspartyl protease</keyword>
<gene>
    <name evidence="20" type="ORF">CEURO_LOCUS7935</name>
</gene>
<dbReference type="SUPFAM" id="SSF56672">
    <property type="entry name" value="DNA/RNA polymerases"/>
    <property type="match status" value="1"/>
</dbReference>
<protein>
    <recommendedName>
        <fullName evidence="19">Integrase catalytic domain-containing protein</fullName>
    </recommendedName>
</protein>
<dbReference type="PANTHER" id="PTHR42648:SF11">
    <property type="entry name" value="TRANSPOSON TY4-P GAG-POL POLYPROTEIN"/>
    <property type="match status" value="1"/>
</dbReference>
<dbReference type="Pfam" id="PF07727">
    <property type="entry name" value="RVT_2"/>
    <property type="match status" value="1"/>
</dbReference>
<evidence type="ECO:0000256" key="6">
    <source>
        <dbReference type="ARBA" id="ARBA00022741"/>
    </source>
</evidence>
<organism evidence="20 21">
    <name type="scientific">Cuscuta europaea</name>
    <name type="common">European dodder</name>
    <dbReference type="NCBI Taxonomy" id="41803"/>
    <lineage>
        <taxon>Eukaryota</taxon>
        <taxon>Viridiplantae</taxon>
        <taxon>Streptophyta</taxon>
        <taxon>Embryophyta</taxon>
        <taxon>Tracheophyta</taxon>
        <taxon>Spermatophyta</taxon>
        <taxon>Magnoliopsida</taxon>
        <taxon>eudicotyledons</taxon>
        <taxon>Gunneridae</taxon>
        <taxon>Pentapetalae</taxon>
        <taxon>asterids</taxon>
        <taxon>lamiids</taxon>
        <taxon>Solanales</taxon>
        <taxon>Convolvulaceae</taxon>
        <taxon>Cuscuteae</taxon>
        <taxon>Cuscuta</taxon>
        <taxon>Cuscuta subgen. Cuscuta</taxon>
    </lineage>
</organism>
<evidence type="ECO:0000256" key="16">
    <source>
        <dbReference type="ARBA" id="ARBA00023172"/>
    </source>
</evidence>
<dbReference type="OrthoDB" id="1305885at2759"/>
<feature type="compositionally biased region" description="Gly residues" evidence="18">
    <location>
        <begin position="26"/>
        <end position="39"/>
    </location>
</feature>
<dbReference type="GO" id="GO:0046872">
    <property type="term" value="F:metal ion binding"/>
    <property type="evidence" value="ECO:0007669"/>
    <property type="project" value="UniProtKB-KW"/>
</dbReference>
<feature type="compositionally biased region" description="Basic residues" evidence="18">
    <location>
        <begin position="40"/>
        <end position="49"/>
    </location>
</feature>
<keyword evidence="10" id="KW-0067">ATP-binding</keyword>